<protein>
    <submittedName>
        <fullName evidence="2">Uncharacterized protein</fullName>
    </submittedName>
</protein>
<dbReference type="EMBL" id="CP045121">
    <property type="protein sequence ID" value="QIN78367.1"/>
    <property type="molecule type" value="Genomic_DNA"/>
</dbReference>
<feature type="region of interest" description="Disordered" evidence="1">
    <location>
        <begin position="181"/>
        <end position="215"/>
    </location>
</feature>
<accession>A0A6G8PW31</accession>
<reference evidence="2 3" key="1">
    <citation type="submission" date="2019-10" db="EMBL/GenBank/DDBJ databases">
        <title>Rubrobacter sp nov SCSIO 52915 isolated from a deep-sea sediment in the South China Sea.</title>
        <authorList>
            <person name="Chen R.W."/>
        </authorList>
    </citation>
    <scope>NUCLEOTIDE SEQUENCE [LARGE SCALE GENOMIC DNA]</scope>
    <source>
        <strain evidence="2 3">SCSIO 52915</strain>
    </source>
</reference>
<dbReference type="Proteomes" id="UP000502706">
    <property type="component" value="Chromosome"/>
</dbReference>
<dbReference type="AlphaFoldDB" id="A0A6G8PW31"/>
<feature type="compositionally biased region" description="Basic and acidic residues" evidence="1">
    <location>
        <begin position="191"/>
        <end position="215"/>
    </location>
</feature>
<proteinExistence type="predicted"/>
<name>A0A6G8PW31_9ACTN</name>
<evidence type="ECO:0000256" key="1">
    <source>
        <dbReference type="SAM" id="MobiDB-lite"/>
    </source>
</evidence>
<evidence type="ECO:0000313" key="2">
    <source>
        <dbReference type="EMBL" id="QIN78367.1"/>
    </source>
</evidence>
<evidence type="ECO:0000313" key="3">
    <source>
        <dbReference type="Proteomes" id="UP000502706"/>
    </source>
</evidence>
<dbReference type="KEGG" id="rmar:GBA65_07340"/>
<keyword evidence="3" id="KW-1185">Reference proteome</keyword>
<organism evidence="2 3">
    <name type="scientific">Rubrobacter marinus</name>
    <dbReference type="NCBI Taxonomy" id="2653852"/>
    <lineage>
        <taxon>Bacteria</taxon>
        <taxon>Bacillati</taxon>
        <taxon>Actinomycetota</taxon>
        <taxon>Rubrobacteria</taxon>
        <taxon>Rubrobacterales</taxon>
        <taxon>Rubrobacteraceae</taxon>
        <taxon>Rubrobacter</taxon>
    </lineage>
</organism>
<dbReference type="RefSeq" id="WP_166396042.1">
    <property type="nucleotide sequence ID" value="NZ_CP045121.1"/>
</dbReference>
<gene>
    <name evidence="2" type="ORF">GBA65_07340</name>
</gene>
<sequence length="215" mass="23733">MNWQNVDQEGAAISNVLNVRVIGAGYYYLVKLYREWIRRSKEERTAGGRPMVVVSADYSRLPNVGTVVRNFNKAPAKEASFAFSAPVVAPDGLVVSDLPYLKKGLPFLEPEGQISHLWGRLPDLAPVLRERGLEDGIRLTTSYKDLAGESYETEWTLDPLLFEGCGIGSSKRMTELADAVEKIPGSSSNDGGRRGRSGENERYGTTIRKGDAQCY</sequence>